<proteinExistence type="predicted"/>
<protein>
    <recommendedName>
        <fullName evidence="3">WGR domain-containing protein</fullName>
    </recommendedName>
</protein>
<gene>
    <name evidence="1" type="ORF">LNAOJCKE_5277</name>
</gene>
<reference evidence="1" key="1">
    <citation type="journal article" date="2021" name="Front. Microbiol.">
        <title>Comprehensive Comparative Genomics and Phenotyping of Methylobacterium Species.</title>
        <authorList>
            <person name="Alessa O."/>
            <person name="Ogura Y."/>
            <person name="Fujitani Y."/>
            <person name="Takami H."/>
            <person name="Hayashi T."/>
            <person name="Sahin N."/>
            <person name="Tani A."/>
        </authorList>
    </citation>
    <scope>NUCLEOTIDE SEQUENCE</scope>
    <source>
        <strain evidence="1">NBRC 15686</strain>
    </source>
</reference>
<keyword evidence="2" id="KW-1185">Reference proteome</keyword>
<comment type="caution">
    <text evidence="1">The sequence shown here is derived from an EMBL/GenBank/DDBJ whole genome shotgun (WGS) entry which is preliminary data.</text>
</comment>
<organism evidence="1 2">
    <name type="scientific">Methylorubrum aminovorans</name>
    <dbReference type="NCBI Taxonomy" id="269069"/>
    <lineage>
        <taxon>Bacteria</taxon>
        <taxon>Pseudomonadati</taxon>
        <taxon>Pseudomonadota</taxon>
        <taxon>Alphaproteobacteria</taxon>
        <taxon>Hyphomicrobiales</taxon>
        <taxon>Methylobacteriaceae</taxon>
        <taxon>Methylorubrum</taxon>
    </lineage>
</organism>
<dbReference type="EMBL" id="BPRC01000041">
    <property type="protein sequence ID" value="GJE68041.1"/>
    <property type="molecule type" value="Genomic_DNA"/>
</dbReference>
<name>A0ABQ4UL23_9HYPH</name>
<evidence type="ECO:0000313" key="2">
    <source>
        <dbReference type="Proteomes" id="UP001055039"/>
    </source>
</evidence>
<dbReference type="Proteomes" id="UP001055039">
    <property type="component" value="Unassembled WGS sequence"/>
</dbReference>
<reference evidence="1" key="2">
    <citation type="submission" date="2021-08" db="EMBL/GenBank/DDBJ databases">
        <authorList>
            <person name="Tani A."/>
            <person name="Ola A."/>
            <person name="Ogura Y."/>
            <person name="Katsura K."/>
            <person name="Hayashi T."/>
        </authorList>
    </citation>
    <scope>NUCLEOTIDE SEQUENCE</scope>
    <source>
        <strain evidence="1">NBRC 15686</strain>
    </source>
</reference>
<accession>A0ABQ4UL23</accession>
<sequence>MKRPRTTGHLAEPPPLRLRSAALASAGPTWHMVGMTNEVPHPYSIAVEPLKKPEGQFGWALRKHGKLTERSDRTFPSEAKAFDNAMNAIDRNVTGYGSR</sequence>
<evidence type="ECO:0008006" key="3">
    <source>
        <dbReference type="Google" id="ProtNLM"/>
    </source>
</evidence>
<evidence type="ECO:0000313" key="1">
    <source>
        <dbReference type="EMBL" id="GJE68041.1"/>
    </source>
</evidence>